<accession>A0ACB7S7C7</accession>
<gene>
    <name evidence="1" type="ORF">HPB50_013468</name>
</gene>
<dbReference type="Proteomes" id="UP000821845">
    <property type="component" value="Chromosome 5"/>
</dbReference>
<reference evidence="1" key="1">
    <citation type="submission" date="2020-05" db="EMBL/GenBank/DDBJ databases">
        <title>Large-scale comparative analyses of tick genomes elucidate their genetic diversity and vector capacities.</title>
        <authorList>
            <person name="Jia N."/>
            <person name="Wang J."/>
            <person name="Shi W."/>
            <person name="Du L."/>
            <person name="Sun Y."/>
            <person name="Zhan W."/>
            <person name="Jiang J."/>
            <person name="Wang Q."/>
            <person name="Zhang B."/>
            <person name="Ji P."/>
            <person name="Sakyi L.B."/>
            <person name="Cui X."/>
            <person name="Yuan T."/>
            <person name="Jiang B."/>
            <person name="Yang W."/>
            <person name="Lam T.T.-Y."/>
            <person name="Chang Q."/>
            <person name="Ding S."/>
            <person name="Wang X."/>
            <person name="Zhu J."/>
            <person name="Ruan X."/>
            <person name="Zhao L."/>
            <person name="Wei J."/>
            <person name="Que T."/>
            <person name="Du C."/>
            <person name="Cheng J."/>
            <person name="Dai P."/>
            <person name="Han X."/>
            <person name="Huang E."/>
            <person name="Gao Y."/>
            <person name="Liu J."/>
            <person name="Shao H."/>
            <person name="Ye R."/>
            <person name="Li L."/>
            <person name="Wei W."/>
            <person name="Wang X."/>
            <person name="Wang C."/>
            <person name="Yang T."/>
            <person name="Huo Q."/>
            <person name="Li W."/>
            <person name="Guo W."/>
            <person name="Chen H."/>
            <person name="Zhou L."/>
            <person name="Ni X."/>
            <person name="Tian J."/>
            <person name="Zhou Y."/>
            <person name="Sheng Y."/>
            <person name="Liu T."/>
            <person name="Pan Y."/>
            <person name="Xia L."/>
            <person name="Li J."/>
            <person name="Zhao F."/>
            <person name="Cao W."/>
        </authorList>
    </citation>
    <scope>NUCLEOTIDE SEQUENCE</scope>
    <source>
        <strain evidence="1">Hyas-2018</strain>
    </source>
</reference>
<sequence>MRVVCYATHSSVVAEVRYRSIKKQTAQTTEFLWQRLHLQLPRRPKSRRSVGILDVLDDLQVPEEVPDGLKKGPKFSVQPRIPAHELLSLNRRVSRKAQWEDQQRCLLDGVDFLVRSAPKVHPRRDHIKSVENYLKEQDLRLLVSHKQGGFVVMTSCTFDVKAAQALDKNFSQVKKAALRPSLTMAVPTEDLPPGFTLSSTTGRSRAYDLLLREAGRILNCQPNRVQLSPRHRTRRTKRHTPVRPTRRARQANVTTSQPAVPFPSTASSQGPSPCPTRHCSQPRKPRRPSCAPLCRHLETSVTGMRGSTWRRAAFQKVTRNRFMPPISPPPHGSTPPLPYLSPPRPRHQMTTAVS</sequence>
<evidence type="ECO:0000313" key="2">
    <source>
        <dbReference type="Proteomes" id="UP000821845"/>
    </source>
</evidence>
<evidence type="ECO:0000313" key="1">
    <source>
        <dbReference type="EMBL" id="KAH6930425.1"/>
    </source>
</evidence>
<proteinExistence type="predicted"/>
<comment type="caution">
    <text evidence="1">The sequence shown here is derived from an EMBL/GenBank/DDBJ whole genome shotgun (WGS) entry which is preliminary data.</text>
</comment>
<name>A0ACB7S7C7_HYAAI</name>
<organism evidence="1 2">
    <name type="scientific">Hyalomma asiaticum</name>
    <name type="common">Tick</name>
    <dbReference type="NCBI Taxonomy" id="266040"/>
    <lineage>
        <taxon>Eukaryota</taxon>
        <taxon>Metazoa</taxon>
        <taxon>Ecdysozoa</taxon>
        <taxon>Arthropoda</taxon>
        <taxon>Chelicerata</taxon>
        <taxon>Arachnida</taxon>
        <taxon>Acari</taxon>
        <taxon>Parasitiformes</taxon>
        <taxon>Ixodida</taxon>
        <taxon>Ixodoidea</taxon>
        <taxon>Ixodidae</taxon>
        <taxon>Hyalomminae</taxon>
        <taxon>Hyalomma</taxon>
    </lineage>
</organism>
<dbReference type="EMBL" id="CM023485">
    <property type="protein sequence ID" value="KAH6930425.1"/>
    <property type="molecule type" value="Genomic_DNA"/>
</dbReference>
<protein>
    <submittedName>
        <fullName evidence="1">Uncharacterized protein</fullName>
    </submittedName>
</protein>
<keyword evidence="2" id="KW-1185">Reference proteome</keyword>